<feature type="region of interest" description="Disordered" evidence="1">
    <location>
        <begin position="100"/>
        <end position="165"/>
    </location>
</feature>
<protein>
    <submittedName>
        <fullName evidence="3">Uncharacterized protein</fullName>
    </submittedName>
</protein>
<sequence>MGTLRGGNGGGWSPDELPELPPEWGPVVIPDDPAELAREASKVRRELRWEARRLRWRRRLHLPAPRSRTEDAAALGVPLLVVLIATIATLTSLFIISWPRTPPRPELRPSAVASPSAGTTGNNPGGPSPQASAPAAPAAPAPTATGTPRTLTPAQPDPAGSPPGG</sequence>
<proteinExistence type="predicted"/>
<keyword evidence="4" id="KW-1185">Reference proteome</keyword>
<feature type="compositionally biased region" description="Pro residues" evidence="1">
    <location>
        <begin position="155"/>
        <end position="165"/>
    </location>
</feature>
<feature type="transmembrane region" description="Helical" evidence="2">
    <location>
        <begin position="72"/>
        <end position="98"/>
    </location>
</feature>
<feature type="region of interest" description="Disordered" evidence="1">
    <location>
        <begin position="1"/>
        <end position="25"/>
    </location>
</feature>
<accession>A0ABX0Y641</accession>
<name>A0ABX0Y641_9ACTN</name>
<evidence type="ECO:0000256" key="1">
    <source>
        <dbReference type="SAM" id="MobiDB-lite"/>
    </source>
</evidence>
<comment type="caution">
    <text evidence="3">The sequence shown here is derived from an EMBL/GenBank/DDBJ whole genome shotgun (WGS) entry which is preliminary data.</text>
</comment>
<feature type="compositionally biased region" description="Low complexity" evidence="1">
    <location>
        <begin position="128"/>
        <end position="154"/>
    </location>
</feature>
<evidence type="ECO:0000313" key="4">
    <source>
        <dbReference type="Proteomes" id="UP000722989"/>
    </source>
</evidence>
<gene>
    <name evidence="3" type="ORF">HC031_29750</name>
</gene>
<keyword evidence="2" id="KW-0812">Transmembrane</keyword>
<dbReference type="Proteomes" id="UP000722989">
    <property type="component" value="Unassembled WGS sequence"/>
</dbReference>
<feature type="compositionally biased region" description="Gly residues" evidence="1">
    <location>
        <begin position="1"/>
        <end position="12"/>
    </location>
</feature>
<keyword evidence="2" id="KW-0472">Membrane</keyword>
<dbReference type="EMBL" id="JAATVY010000038">
    <property type="protein sequence ID" value="NJC73866.1"/>
    <property type="molecule type" value="Genomic_DNA"/>
</dbReference>
<dbReference type="RefSeq" id="WP_167928769.1">
    <property type="nucleotide sequence ID" value="NZ_JAATVY010000038.1"/>
</dbReference>
<evidence type="ECO:0000313" key="3">
    <source>
        <dbReference type="EMBL" id="NJC73866.1"/>
    </source>
</evidence>
<organism evidence="3 4">
    <name type="scientific">Planosporangium thailandense</name>
    <dbReference type="NCBI Taxonomy" id="765197"/>
    <lineage>
        <taxon>Bacteria</taxon>
        <taxon>Bacillati</taxon>
        <taxon>Actinomycetota</taxon>
        <taxon>Actinomycetes</taxon>
        <taxon>Micromonosporales</taxon>
        <taxon>Micromonosporaceae</taxon>
        <taxon>Planosporangium</taxon>
    </lineage>
</organism>
<evidence type="ECO:0000256" key="2">
    <source>
        <dbReference type="SAM" id="Phobius"/>
    </source>
</evidence>
<keyword evidence="2" id="KW-1133">Transmembrane helix</keyword>
<reference evidence="3 4" key="1">
    <citation type="submission" date="2020-03" db="EMBL/GenBank/DDBJ databases">
        <title>WGS of the type strain of Planosporangium spp.</title>
        <authorList>
            <person name="Thawai C."/>
        </authorList>
    </citation>
    <scope>NUCLEOTIDE SEQUENCE [LARGE SCALE GENOMIC DNA]</scope>
    <source>
        <strain evidence="3 4">TBRC 5610</strain>
    </source>
</reference>